<dbReference type="eggNOG" id="COG5002">
    <property type="taxonomic scope" value="Bacteria"/>
</dbReference>
<dbReference type="InterPro" id="IPR035965">
    <property type="entry name" value="PAS-like_dom_sf"/>
</dbReference>
<keyword evidence="2" id="KW-1185">Reference proteome</keyword>
<dbReference type="Gene3D" id="3.30.450.20">
    <property type="entry name" value="PAS domain"/>
    <property type="match status" value="1"/>
</dbReference>
<evidence type="ECO:0000313" key="2">
    <source>
        <dbReference type="Proteomes" id="UP000011864"/>
    </source>
</evidence>
<dbReference type="STRING" id="1129794.C427_1192"/>
<sequence length="133" mass="15417">MTASIPTKFFDMLPLPILVIESSEETLNHSTVYINPSFINIIGWSLDEIPDKEHWWKTAYPDPQYQKVVERLWEVSVESKDSNNDNFVLLTVNIMTKHHGVKRFKVYTELESALSNGYYVVAFEEVGDSNYLI</sequence>
<dbReference type="Proteomes" id="UP000011864">
    <property type="component" value="Chromosome"/>
</dbReference>
<dbReference type="HOGENOM" id="CLU_1904729_0_0_6"/>
<evidence type="ECO:0008006" key="3">
    <source>
        <dbReference type="Google" id="ProtNLM"/>
    </source>
</evidence>
<accession>K7A8D9</accession>
<organism evidence="1 2">
    <name type="scientific">Paraglaciecola psychrophila 170</name>
    <dbReference type="NCBI Taxonomy" id="1129794"/>
    <lineage>
        <taxon>Bacteria</taxon>
        <taxon>Pseudomonadati</taxon>
        <taxon>Pseudomonadota</taxon>
        <taxon>Gammaproteobacteria</taxon>
        <taxon>Alteromonadales</taxon>
        <taxon>Alteromonadaceae</taxon>
        <taxon>Paraglaciecola</taxon>
    </lineage>
</organism>
<dbReference type="SUPFAM" id="SSF55785">
    <property type="entry name" value="PYP-like sensor domain (PAS domain)"/>
    <property type="match status" value="1"/>
</dbReference>
<protein>
    <recommendedName>
        <fullName evidence="3">PAS domain-containing protein</fullName>
    </recommendedName>
</protein>
<dbReference type="EMBL" id="CP003837">
    <property type="protein sequence ID" value="AGH43301.1"/>
    <property type="molecule type" value="Genomic_DNA"/>
</dbReference>
<dbReference type="OrthoDB" id="6227533at2"/>
<dbReference type="KEGG" id="gps:C427_1192"/>
<dbReference type="RefSeq" id="WP_007636939.1">
    <property type="nucleotide sequence ID" value="NC_020514.1"/>
</dbReference>
<evidence type="ECO:0000313" key="1">
    <source>
        <dbReference type="EMBL" id="AGH43301.1"/>
    </source>
</evidence>
<proteinExistence type="predicted"/>
<dbReference type="AlphaFoldDB" id="K7A8D9"/>
<reference evidence="1 2" key="1">
    <citation type="journal article" date="2013" name="Genome Announc.">
        <title>Complete Genome Sequence of Glaciecola psychrophila Strain 170T.</title>
        <authorList>
            <person name="Yin J."/>
            <person name="Chen J."/>
            <person name="Liu G."/>
            <person name="Yu Y."/>
            <person name="Song L."/>
            <person name="Wang X."/>
            <person name="Qu X."/>
        </authorList>
    </citation>
    <scope>NUCLEOTIDE SEQUENCE [LARGE SCALE GENOMIC DNA]</scope>
    <source>
        <strain evidence="1 2">170</strain>
    </source>
</reference>
<dbReference type="PATRIC" id="fig|1129794.4.peg.1182"/>
<gene>
    <name evidence="1" type="ORF">C427_1192</name>
</gene>
<name>K7A8D9_9ALTE</name>